<proteinExistence type="predicted"/>
<accession>A0ABM7W5U6</accession>
<organism evidence="2 3">
    <name type="scientific">Desulfofustis limnaeus</name>
    <dbReference type="NCBI Taxonomy" id="2740163"/>
    <lineage>
        <taxon>Bacteria</taxon>
        <taxon>Pseudomonadati</taxon>
        <taxon>Thermodesulfobacteriota</taxon>
        <taxon>Desulfobulbia</taxon>
        <taxon>Desulfobulbales</taxon>
        <taxon>Desulfocapsaceae</taxon>
        <taxon>Desulfofustis</taxon>
    </lineage>
</organism>
<gene>
    <name evidence="2" type="ORF">DPPLL_06430</name>
</gene>
<evidence type="ECO:0000313" key="2">
    <source>
        <dbReference type="EMBL" id="BDD86278.1"/>
    </source>
</evidence>
<dbReference type="EMBL" id="AP025516">
    <property type="protein sequence ID" value="BDD86278.1"/>
    <property type="molecule type" value="Genomic_DNA"/>
</dbReference>
<protein>
    <submittedName>
        <fullName evidence="2">Uncharacterized protein</fullName>
    </submittedName>
</protein>
<feature type="region of interest" description="Disordered" evidence="1">
    <location>
        <begin position="1"/>
        <end position="21"/>
    </location>
</feature>
<keyword evidence="3" id="KW-1185">Reference proteome</keyword>
<evidence type="ECO:0000256" key="1">
    <source>
        <dbReference type="SAM" id="MobiDB-lite"/>
    </source>
</evidence>
<sequence length="154" mass="17367">MPGTPAPRPGQPTVDPEVATEEPDINDGLTLVSYVAEDGVCQPHQGYGWQPVNVVNRQAWQEVENAIARSREMVDAGIVSCLHYYMTANQMTPSLLARYANRPGWLVRLHLRPFFFRRTSRASLARYAELFGISVEDLTAGRLRSPVYQRERHG</sequence>
<feature type="compositionally biased region" description="Pro residues" evidence="1">
    <location>
        <begin position="1"/>
        <end position="10"/>
    </location>
</feature>
<dbReference type="Proteomes" id="UP000830055">
    <property type="component" value="Chromosome"/>
</dbReference>
<reference evidence="2 3" key="1">
    <citation type="submission" date="2022-01" db="EMBL/GenBank/DDBJ databases">
        <title>Desulfofustis limnae sp. nov., a novel mesophilic sulfate-reducing bacterium isolated from marsh soil.</title>
        <authorList>
            <person name="Watanabe M."/>
            <person name="Takahashi A."/>
            <person name="Kojima H."/>
            <person name="Fukui M."/>
        </authorList>
    </citation>
    <scope>NUCLEOTIDE SEQUENCE [LARGE SCALE GENOMIC DNA]</scope>
    <source>
        <strain evidence="2 3">PPLL</strain>
    </source>
</reference>
<name>A0ABM7W5U6_9BACT</name>
<evidence type="ECO:0000313" key="3">
    <source>
        <dbReference type="Proteomes" id="UP000830055"/>
    </source>
</evidence>